<name>A0A371F8Y6_MUCPR</name>
<keyword evidence="2" id="KW-1185">Reference proteome</keyword>
<organism evidence="1 2">
    <name type="scientific">Mucuna pruriens</name>
    <name type="common">Velvet bean</name>
    <name type="synonym">Dolichos pruriens</name>
    <dbReference type="NCBI Taxonomy" id="157652"/>
    <lineage>
        <taxon>Eukaryota</taxon>
        <taxon>Viridiplantae</taxon>
        <taxon>Streptophyta</taxon>
        <taxon>Embryophyta</taxon>
        <taxon>Tracheophyta</taxon>
        <taxon>Spermatophyta</taxon>
        <taxon>Magnoliopsida</taxon>
        <taxon>eudicotyledons</taxon>
        <taxon>Gunneridae</taxon>
        <taxon>Pentapetalae</taxon>
        <taxon>rosids</taxon>
        <taxon>fabids</taxon>
        <taxon>Fabales</taxon>
        <taxon>Fabaceae</taxon>
        <taxon>Papilionoideae</taxon>
        <taxon>50 kb inversion clade</taxon>
        <taxon>NPAAA clade</taxon>
        <taxon>indigoferoid/millettioid clade</taxon>
        <taxon>Phaseoleae</taxon>
        <taxon>Mucuna</taxon>
    </lineage>
</organism>
<reference evidence="1" key="1">
    <citation type="submission" date="2018-05" db="EMBL/GenBank/DDBJ databases">
        <title>Draft genome of Mucuna pruriens seed.</title>
        <authorList>
            <person name="Nnadi N.E."/>
            <person name="Vos R."/>
            <person name="Hasami M.H."/>
            <person name="Devisetty U.K."/>
            <person name="Aguiy J.C."/>
        </authorList>
    </citation>
    <scope>NUCLEOTIDE SEQUENCE [LARGE SCALE GENOMIC DNA]</scope>
    <source>
        <strain evidence="1">JCA_2017</strain>
    </source>
</reference>
<evidence type="ECO:0000313" key="2">
    <source>
        <dbReference type="Proteomes" id="UP000257109"/>
    </source>
</evidence>
<accession>A0A371F8Y6</accession>
<gene>
    <name evidence="1" type="ORF">CR513_45482</name>
</gene>
<proteinExistence type="predicted"/>
<dbReference type="Proteomes" id="UP000257109">
    <property type="component" value="Unassembled WGS sequence"/>
</dbReference>
<dbReference type="EMBL" id="QJKJ01010078">
    <property type="protein sequence ID" value="RDX74728.1"/>
    <property type="molecule type" value="Genomic_DNA"/>
</dbReference>
<dbReference type="AlphaFoldDB" id="A0A371F8Y6"/>
<feature type="non-terminal residue" evidence="1">
    <location>
        <position position="1"/>
    </location>
</feature>
<evidence type="ECO:0000313" key="1">
    <source>
        <dbReference type="EMBL" id="RDX74728.1"/>
    </source>
</evidence>
<protein>
    <submittedName>
        <fullName evidence="1">Uncharacterized protein</fullName>
    </submittedName>
</protein>
<comment type="caution">
    <text evidence="1">The sequence shown here is derived from an EMBL/GenBank/DDBJ whole genome shotgun (WGS) entry which is preliminary data.</text>
</comment>
<sequence length="103" mass="11666">MNGFVDSVVKKLPSIFHHQLDKFEKASNVGSTCHILTRIQGLVDMVKEACETMGFLSPALSWRDTAHQKKFLNYASYVNPCVMLKSHGIVRYDAEPEQKPIKN</sequence>